<accession>A0A840YVL4</accession>
<keyword evidence="2 3" id="KW-0802">TPR repeat</keyword>
<dbReference type="SMART" id="SM00028">
    <property type="entry name" value="TPR"/>
    <property type="match status" value="4"/>
</dbReference>
<dbReference type="Proteomes" id="UP000554342">
    <property type="component" value="Unassembled WGS sequence"/>
</dbReference>
<feature type="domain" description="DUF3857" evidence="5">
    <location>
        <begin position="63"/>
        <end position="221"/>
    </location>
</feature>
<evidence type="ECO:0000256" key="2">
    <source>
        <dbReference type="ARBA" id="ARBA00022803"/>
    </source>
</evidence>
<dbReference type="Pfam" id="PF13432">
    <property type="entry name" value="TPR_16"/>
    <property type="match status" value="2"/>
</dbReference>
<dbReference type="InterPro" id="IPR019734">
    <property type="entry name" value="TPR_rpt"/>
</dbReference>
<dbReference type="PANTHER" id="PTHR44858:SF1">
    <property type="entry name" value="UDP-N-ACETYLGLUCOSAMINE--PEPTIDE N-ACETYLGLUCOSAMINYLTRANSFERASE SPINDLY-RELATED"/>
    <property type="match status" value="1"/>
</dbReference>
<dbReference type="SUPFAM" id="SSF54001">
    <property type="entry name" value="Cysteine proteinases"/>
    <property type="match status" value="1"/>
</dbReference>
<evidence type="ECO:0000256" key="1">
    <source>
        <dbReference type="ARBA" id="ARBA00022737"/>
    </source>
</evidence>
<feature type="repeat" description="TPR" evidence="3">
    <location>
        <begin position="856"/>
        <end position="889"/>
    </location>
</feature>
<organism evidence="6 7">
    <name type="scientific">Stakelama sediminis</name>
    <dbReference type="NCBI Taxonomy" id="463200"/>
    <lineage>
        <taxon>Bacteria</taxon>
        <taxon>Pseudomonadati</taxon>
        <taxon>Pseudomonadota</taxon>
        <taxon>Alphaproteobacteria</taxon>
        <taxon>Sphingomonadales</taxon>
        <taxon>Sphingomonadaceae</taxon>
        <taxon>Stakelama</taxon>
    </lineage>
</organism>
<dbReference type="EMBL" id="JACIJI010000001">
    <property type="protein sequence ID" value="MBB5717600.1"/>
    <property type="molecule type" value="Genomic_DNA"/>
</dbReference>
<dbReference type="SUPFAM" id="SSF48452">
    <property type="entry name" value="TPR-like"/>
    <property type="match status" value="2"/>
</dbReference>
<evidence type="ECO:0000313" key="6">
    <source>
        <dbReference type="EMBL" id="MBB5717600.1"/>
    </source>
</evidence>
<dbReference type="InterPro" id="IPR038765">
    <property type="entry name" value="Papain-like_cys_pep_sf"/>
</dbReference>
<reference evidence="6 7" key="1">
    <citation type="submission" date="2020-08" db="EMBL/GenBank/DDBJ databases">
        <title>Genomic Encyclopedia of Type Strains, Phase IV (KMG-IV): sequencing the most valuable type-strain genomes for metagenomic binning, comparative biology and taxonomic classification.</title>
        <authorList>
            <person name="Goeker M."/>
        </authorList>
    </citation>
    <scope>NUCLEOTIDE SEQUENCE [LARGE SCALE GENOMIC DNA]</scope>
    <source>
        <strain evidence="6 7">DSM 27203</strain>
    </source>
</reference>
<dbReference type="RefSeq" id="WP_184001347.1">
    <property type="nucleotide sequence ID" value="NZ_BAABIF010000004.1"/>
</dbReference>
<evidence type="ECO:0000259" key="5">
    <source>
        <dbReference type="Pfam" id="PF12969"/>
    </source>
</evidence>
<dbReference type="Gene3D" id="1.25.40.10">
    <property type="entry name" value="Tetratricopeptide repeat domain"/>
    <property type="match status" value="2"/>
</dbReference>
<name>A0A840YVL4_9SPHN</name>
<proteinExistence type="predicted"/>
<dbReference type="Gene3D" id="2.60.40.3140">
    <property type="match status" value="1"/>
</dbReference>
<dbReference type="PANTHER" id="PTHR44858">
    <property type="entry name" value="TETRATRICOPEPTIDE REPEAT PROTEIN 6"/>
    <property type="match status" value="1"/>
</dbReference>
<dbReference type="AlphaFoldDB" id="A0A840YVL4"/>
<protein>
    <submittedName>
        <fullName evidence="6">Tetratricopeptide (TPR) repeat protein</fullName>
    </submittedName>
</protein>
<feature type="chain" id="PRO_5032770468" evidence="4">
    <location>
        <begin position="21"/>
        <end position="934"/>
    </location>
</feature>
<keyword evidence="7" id="KW-1185">Reference proteome</keyword>
<feature type="signal peptide" evidence="4">
    <location>
        <begin position="1"/>
        <end position="20"/>
    </location>
</feature>
<dbReference type="Gene3D" id="3.10.620.30">
    <property type="match status" value="1"/>
</dbReference>
<dbReference type="PROSITE" id="PS50005">
    <property type="entry name" value="TPR"/>
    <property type="match status" value="2"/>
</dbReference>
<keyword evidence="4" id="KW-0732">Signal</keyword>
<evidence type="ECO:0000256" key="3">
    <source>
        <dbReference type="PROSITE-ProRule" id="PRU00339"/>
    </source>
</evidence>
<comment type="caution">
    <text evidence="6">The sequence shown here is derived from an EMBL/GenBank/DDBJ whole genome shotgun (WGS) entry which is preliminary data.</text>
</comment>
<dbReference type="InterPro" id="IPR050498">
    <property type="entry name" value="Ycf3"/>
</dbReference>
<dbReference type="Pfam" id="PF13181">
    <property type="entry name" value="TPR_8"/>
    <property type="match status" value="1"/>
</dbReference>
<sequence>MLLRGLAVTTMLVSATAAWAGEKPVYAPAPKWVKPAPPIDSTKLTDASPILLRSDQQQRLEKGEVWSYTDTAIRIASNQVLTQVGTLTLPWKPDSGDLIIHKVEILRDGKHINVLDNGSKFTVLRREQQLERYELTGILTATMPVQGLRVGDVLHVVASITVKDPALKGNVQTAVPLISKPVRVGFARAILSWPKGEAIHWKLQDKDQHPQVVDDNGYSTVQVQLPLDKAPELPDDVPQRYQRLPILEAGSFADWQSVSKVMAPLYKTDGLIAPDGPIAAEVAAIEKKTTDQKVRAAMALRVVQDNIRYLFNGMAGGNYVPQTPADTWKLRYGDCKAKTLLLLAMLRDMGIEAEPVMASSKLGGTLVERLPDPLAFDHVLVRATIDGQSLWLDGTRTGDRLADIMDTPDFHEVLPIRPDGAKLMPIPMRVPGRPSVKVAMTLDETAGINLPSLYTMDMTLHGSIAEMLTTAWNQADADHKDKMVGSLIDSYLGTNYRTGSALTPNDDAGTVTLHVTGIADPDWNKSDDRYRTTLDQAVSSISFSPDRTRVAWRDIPVALGDPDGRVVETKVILPDGGKGFTLDGDTTLPAQLAGYTLNRQTSLKDGVLTVTDSAFTKGGEIPAADIADTRSKVALAKTRLLRGVAPADYPALWKQVMADKSGHRLEPLRAAFTKRIAQADSDDKANRYTERAQFFIRVYDWQDALTDINKVIELSPDADNYQWRSRLLANMGERQKALADLLKAQQLNPGSASIESELVALYSDLNQPDKALEIADQRIALGGKDKRQFVMAKADVLARDGKVDDALSALDGEIKTNPGNPALLNERCWLKGTMKVELPSALKDCTKSIELADSPAAALDSRAMVYFRMGRMSDALADLNAAINIAPDHSASRYMRGVIRMQQGDAKAAKTDLEAARMIQPTIDTKYARWGIKP</sequence>
<dbReference type="Pfam" id="PF12969">
    <property type="entry name" value="DUF3857"/>
    <property type="match status" value="1"/>
</dbReference>
<keyword evidence="1" id="KW-0677">Repeat</keyword>
<gene>
    <name evidence="6" type="ORF">FHR23_000507</name>
</gene>
<dbReference type="InterPro" id="IPR011990">
    <property type="entry name" value="TPR-like_helical_dom_sf"/>
</dbReference>
<evidence type="ECO:0000256" key="4">
    <source>
        <dbReference type="SAM" id="SignalP"/>
    </source>
</evidence>
<evidence type="ECO:0000313" key="7">
    <source>
        <dbReference type="Proteomes" id="UP000554342"/>
    </source>
</evidence>
<feature type="repeat" description="TPR" evidence="3">
    <location>
        <begin position="685"/>
        <end position="718"/>
    </location>
</feature>
<dbReference type="InterPro" id="IPR024618">
    <property type="entry name" value="DUF3857"/>
</dbReference>